<dbReference type="PANTHER" id="PTHR43818">
    <property type="entry name" value="BCDNA.GH03377"/>
    <property type="match status" value="1"/>
</dbReference>
<gene>
    <name evidence="4" type="ORF">F4Y42_18330</name>
</gene>
<comment type="caution">
    <text evidence="4">The sequence shown here is derived from an EMBL/GenBank/DDBJ whole genome shotgun (WGS) entry which is preliminary data.</text>
</comment>
<sequence>MIRIGIVGCGRILNAHLHGYRLLREAGIDNFRITALCARKEEDAFMFRKRGEGPPPRAAVLAPETGDPLAAPHIYLDEFQPDTEVDVFTDYEEMIAAGVVDAVNDFTTLSMHHQIAAAAFDAGLHLLVQKPLAISVAAARKMVDEARANGLTLGLFENVRQSAGTRAAAWAIREGLIGDLQLALFGGIGGLWSPDKIVAETPWRHRKLEGGGGGAIDIGVHVMHMVRYVCGEVAAVSGTVRTFEPLRYLHGDPAAGPSVEANVDDTYLATVTCEGGALAQLMWSWGGHGEETPIPGAPVYYGSKGCIKGGEIIPDNGSRRNLQDAFWADADPALLDVQFPQVGPSKTRLTDPFAIQQYDWLEAIARGGQPETDGEEGLRDLAAALGMIESSLLGRTVSMDELLAGEVCGYQKEIDDHFGLG</sequence>
<protein>
    <submittedName>
        <fullName evidence="4">Gfo/Idh/MocA family oxidoreductase</fullName>
    </submittedName>
</protein>
<reference evidence="4" key="1">
    <citation type="submission" date="2019-09" db="EMBL/GenBank/DDBJ databases">
        <title>Characterisation of the sponge microbiome using genome-centric metagenomics.</title>
        <authorList>
            <person name="Engelberts J.P."/>
            <person name="Robbins S.J."/>
            <person name="De Goeij J.M."/>
            <person name="Aranda M."/>
            <person name="Bell S.C."/>
            <person name="Webster N.S."/>
        </authorList>
    </citation>
    <scope>NUCLEOTIDE SEQUENCE</scope>
    <source>
        <strain evidence="4">SB0664_bin_27</strain>
    </source>
</reference>
<dbReference type="Gene3D" id="3.40.50.720">
    <property type="entry name" value="NAD(P)-binding Rossmann-like Domain"/>
    <property type="match status" value="1"/>
</dbReference>
<evidence type="ECO:0000313" key="4">
    <source>
        <dbReference type="EMBL" id="MXY95403.1"/>
    </source>
</evidence>
<dbReference type="InterPro" id="IPR000683">
    <property type="entry name" value="Gfo/Idh/MocA-like_OxRdtase_N"/>
</dbReference>
<organism evidence="4">
    <name type="scientific">Caldilineaceae bacterium SB0664_bin_27</name>
    <dbReference type="NCBI Taxonomy" id="2605260"/>
    <lineage>
        <taxon>Bacteria</taxon>
        <taxon>Bacillati</taxon>
        <taxon>Chloroflexota</taxon>
        <taxon>Caldilineae</taxon>
        <taxon>Caldilineales</taxon>
        <taxon>Caldilineaceae</taxon>
    </lineage>
</organism>
<dbReference type="EMBL" id="VXRG01000150">
    <property type="protein sequence ID" value="MXY95403.1"/>
    <property type="molecule type" value="Genomic_DNA"/>
</dbReference>
<proteinExistence type="predicted"/>
<dbReference type="PANTHER" id="PTHR43818:SF11">
    <property type="entry name" value="BCDNA.GH03377"/>
    <property type="match status" value="1"/>
</dbReference>
<accession>A0A6B0YXN6</accession>
<dbReference type="Pfam" id="PF01408">
    <property type="entry name" value="GFO_IDH_MocA"/>
    <property type="match status" value="1"/>
</dbReference>
<evidence type="ECO:0000256" key="1">
    <source>
        <dbReference type="ARBA" id="ARBA00023002"/>
    </source>
</evidence>
<dbReference type="GO" id="GO:0016491">
    <property type="term" value="F:oxidoreductase activity"/>
    <property type="evidence" value="ECO:0007669"/>
    <property type="project" value="UniProtKB-KW"/>
</dbReference>
<dbReference type="InterPro" id="IPR050463">
    <property type="entry name" value="Gfo/Idh/MocA_oxidrdct_glycsds"/>
</dbReference>
<feature type="domain" description="GFO/IDH/MocA-like oxidoreductase" evidence="3">
    <location>
        <begin position="167"/>
        <end position="305"/>
    </location>
</feature>
<dbReference type="InterPro" id="IPR036291">
    <property type="entry name" value="NAD(P)-bd_dom_sf"/>
</dbReference>
<dbReference type="Gene3D" id="3.30.360.10">
    <property type="entry name" value="Dihydrodipicolinate Reductase, domain 2"/>
    <property type="match status" value="1"/>
</dbReference>
<keyword evidence="1" id="KW-0560">Oxidoreductase</keyword>
<feature type="domain" description="Gfo/Idh/MocA-like oxidoreductase N-terminal" evidence="2">
    <location>
        <begin position="81"/>
        <end position="153"/>
    </location>
</feature>
<dbReference type="AlphaFoldDB" id="A0A6B0YXN6"/>
<name>A0A6B0YXN6_9CHLR</name>
<dbReference type="SUPFAM" id="SSF55347">
    <property type="entry name" value="Glyceraldehyde-3-phosphate dehydrogenase-like, C-terminal domain"/>
    <property type="match status" value="1"/>
</dbReference>
<dbReference type="Pfam" id="PF22725">
    <property type="entry name" value="GFO_IDH_MocA_C3"/>
    <property type="match status" value="1"/>
</dbReference>
<dbReference type="InterPro" id="IPR055170">
    <property type="entry name" value="GFO_IDH_MocA-like_dom"/>
</dbReference>
<evidence type="ECO:0000259" key="3">
    <source>
        <dbReference type="Pfam" id="PF22725"/>
    </source>
</evidence>
<evidence type="ECO:0000259" key="2">
    <source>
        <dbReference type="Pfam" id="PF01408"/>
    </source>
</evidence>
<dbReference type="GO" id="GO:0000166">
    <property type="term" value="F:nucleotide binding"/>
    <property type="evidence" value="ECO:0007669"/>
    <property type="project" value="InterPro"/>
</dbReference>
<dbReference type="SUPFAM" id="SSF51735">
    <property type="entry name" value="NAD(P)-binding Rossmann-fold domains"/>
    <property type="match status" value="1"/>
</dbReference>